<dbReference type="Proteomes" id="UP000035651">
    <property type="component" value="Chromosome"/>
</dbReference>
<protein>
    <submittedName>
        <fullName evidence="1">Uncharacterized protein</fullName>
    </submittedName>
</protein>
<dbReference type="KEGG" id="pfg:AB870_17165"/>
<dbReference type="EMBL" id="CP011807">
    <property type="protein sequence ID" value="AKM31481.1"/>
    <property type="molecule type" value="Genomic_DNA"/>
</dbReference>
<proteinExistence type="predicted"/>
<evidence type="ECO:0000313" key="1">
    <source>
        <dbReference type="EMBL" id="AKM31481.1"/>
    </source>
</evidence>
<gene>
    <name evidence="1" type="ORF">AB870_17165</name>
</gene>
<dbReference type="AlphaFoldDB" id="A0A0H3WY53"/>
<sequence>MISVHSFVEMLVYTLFMDCCGLDEDSAKVLIDKGNLKPAQMKEIISALLELRPSDDPDADRALKAALGDYKLLTEKRNQFAHWQWGISNQGPSVTNFLKQRPGAQPTMQQVSTEDLKFVIDGLRSVANRIIVNTPSARAAMPKEMRQIFGGMGGGSPR</sequence>
<keyword evidence="2" id="KW-1185">Reference proteome</keyword>
<accession>A0A0H3WY53</accession>
<evidence type="ECO:0000313" key="2">
    <source>
        <dbReference type="Proteomes" id="UP000035651"/>
    </source>
</evidence>
<reference evidence="1" key="1">
    <citation type="submission" date="2016-06" db="EMBL/GenBank/DDBJ databases">
        <title>Complete Genome Sequence of Pandoraea faecigallinarum DSM-23572.</title>
        <authorList>
            <person name="Yong D."/>
            <person name="Ee R."/>
            <person name="Lim Y.-L."/>
            <person name="Yin W.-F."/>
            <person name="Chan K.-G."/>
        </authorList>
    </citation>
    <scope>NUCLEOTIDE SEQUENCE</scope>
    <source>
        <strain evidence="1">DSM 23572</strain>
    </source>
</reference>
<name>A0A0H3WY53_9BURK</name>
<dbReference type="STRING" id="656179.AB870_17165"/>
<organism evidence="1 2">
    <name type="scientific">Pandoraea faecigallinarum</name>
    <dbReference type="NCBI Taxonomy" id="656179"/>
    <lineage>
        <taxon>Bacteria</taxon>
        <taxon>Pseudomonadati</taxon>
        <taxon>Pseudomonadota</taxon>
        <taxon>Betaproteobacteria</taxon>
        <taxon>Burkholderiales</taxon>
        <taxon>Burkholderiaceae</taxon>
        <taxon>Pandoraea</taxon>
    </lineage>
</organism>
<dbReference type="PATRIC" id="fig|656179.3.peg.3654"/>